<dbReference type="Gene3D" id="3.40.30.10">
    <property type="entry name" value="Glutaredoxin"/>
    <property type="match status" value="1"/>
</dbReference>
<dbReference type="InterPro" id="IPR036249">
    <property type="entry name" value="Thioredoxin-like_sf"/>
</dbReference>
<evidence type="ECO:0000313" key="4">
    <source>
        <dbReference type="EMBL" id="KIL58992.1"/>
    </source>
</evidence>
<protein>
    <submittedName>
        <fullName evidence="4">Uncharacterized protein</fullName>
    </submittedName>
</protein>
<dbReference type="SUPFAM" id="SSF52833">
    <property type="entry name" value="Thioredoxin-like"/>
    <property type="match status" value="1"/>
</dbReference>
<dbReference type="Gene3D" id="1.20.1050.10">
    <property type="match status" value="1"/>
</dbReference>
<dbReference type="AlphaFoldDB" id="A0A0C2WCG0"/>
<proteinExistence type="predicted"/>
<dbReference type="PANTHER" id="PTHR43968">
    <property type="match status" value="1"/>
</dbReference>
<feature type="domain" description="GST C-terminal" evidence="3">
    <location>
        <begin position="185"/>
        <end position="331"/>
    </location>
</feature>
<dbReference type="PROSITE" id="PS50405">
    <property type="entry name" value="GST_CTER"/>
    <property type="match status" value="1"/>
</dbReference>
<accession>A0A0C2WCG0</accession>
<keyword evidence="5" id="KW-1185">Reference proteome</keyword>
<dbReference type="OrthoDB" id="4951845at2759"/>
<dbReference type="InterPro" id="IPR050983">
    <property type="entry name" value="GST_Omega/HSP26"/>
</dbReference>
<dbReference type="InterPro" id="IPR004045">
    <property type="entry name" value="Glutathione_S-Trfase_N"/>
</dbReference>
<evidence type="ECO:0000313" key="5">
    <source>
        <dbReference type="Proteomes" id="UP000054549"/>
    </source>
</evidence>
<sequence>MPPDNFGQNANFQGATGVAFGHNTGNNSNNRTSVIPTSPSPTTTMSDTQVDTGKTYASRSDGEALKTVDSRLADAPYTLFASWFCPFVQRAWVALENLEIPYKYCKSMHSIAHTVVDPNLSDEVDPYRKPPDLIEVSPKGLVPALKLNEYTPPRSLNESTVILEFLDELARQQGKGRSLLPPLSDPYARALIRLQVDHINRTLVPSFYRYLQAQDADKQASGHHELYQALETLASLFERAERELGSDKSYLGLWVEDGELSLADVMVVPWIIRATNVLEHYRGFELPTGDRFGAWVHRLLNHPSVKATCSTDQLYINAYERYAFNRPNTSQVANAINTGKGLP</sequence>
<dbReference type="PROSITE" id="PS50404">
    <property type="entry name" value="GST_NTER"/>
    <property type="match status" value="1"/>
</dbReference>
<dbReference type="InParanoid" id="A0A0C2WCG0"/>
<dbReference type="STRING" id="946122.A0A0C2WCG0"/>
<dbReference type="InterPro" id="IPR040079">
    <property type="entry name" value="Glutathione_S-Trfase"/>
</dbReference>
<feature type="domain" description="GST N-terminal" evidence="2">
    <location>
        <begin position="75"/>
        <end position="174"/>
    </location>
</feature>
<name>A0A0C2WCG0_AMAMK</name>
<organism evidence="4 5">
    <name type="scientific">Amanita muscaria (strain Koide BX008)</name>
    <dbReference type="NCBI Taxonomy" id="946122"/>
    <lineage>
        <taxon>Eukaryota</taxon>
        <taxon>Fungi</taxon>
        <taxon>Dikarya</taxon>
        <taxon>Basidiomycota</taxon>
        <taxon>Agaricomycotina</taxon>
        <taxon>Agaricomycetes</taxon>
        <taxon>Agaricomycetidae</taxon>
        <taxon>Agaricales</taxon>
        <taxon>Pluteineae</taxon>
        <taxon>Amanitaceae</taxon>
        <taxon>Amanita</taxon>
    </lineage>
</organism>
<dbReference type="HOGENOM" id="CLU_011226_9_1_1"/>
<dbReference type="PANTHER" id="PTHR43968:SF6">
    <property type="entry name" value="GLUTATHIONE S-TRANSFERASE OMEGA"/>
    <property type="match status" value="1"/>
</dbReference>
<dbReference type="Pfam" id="PF13409">
    <property type="entry name" value="GST_N_2"/>
    <property type="match status" value="1"/>
</dbReference>
<evidence type="ECO:0000256" key="1">
    <source>
        <dbReference type="SAM" id="MobiDB-lite"/>
    </source>
</evidence>
<feature type="compositionally biased region" description="Low complexity" evidence="1">
    <location>
        <begin position="32"/>
        <end position="48"/>
    </location>
</feature>
<dbReference type="CDD" id="cd00570">
    <property type="entry name" value="GST_N_family"/>
    <property type="match status" value="1"/>
</dbReference>
<reference evidence="4 5" key="1">
    <citation type="submission" date="2014-04" db="EMBL/GenBank/DDBJ databases">
        <title>Evolutionary Origins and Diversification of the Mycorrhizal Mutualists.</title>
        <authorList>
            <consortium name="DOE Joint Genome Institute"/>
            <consortium name="Mycorrhizal Genomics Consortium"/>
            <person name="Kohler A."/>
            <person name="Kuo A."/>
            <person name="Nagy L.G."/>
            <person name="Floudas D."/>
            <person name="Copeland A."/>
            <person name="Barry K.W."/>
            <person name="Cichocki N."/>
            <person name="Veneault-Fourrey C."/>
            <person name="LaButti K."/>
            <person name="Lindquist E.A."/>
            <person name="Lipzen A."/>
            <person name="Lundell T."/>
            <person name="Morin E."/>
            <person name="Murat C."/>
            <person name="Riley R."/>
            <person name="Ohm R."/>
            <person name="Sun H."/>
            <person name="Tunlid A."/>
            <person name="Henrissat B."/>
            <person name="Grigoriev I.V."/>
            <person name="Hibbett D.S."/>
            <person name="Martin F."/>
        </authorList>
    </citation>
    <scope>NUCLEOTIDE SEQUENCE [LARGE SCALE GENOMIC DNA]</scope>
    <source>
        <strain evidence="4 5">Koide BX008</strain>
    </source>
</reference>
<dbReference type="InterPro" id="IPR010987">
    <property type="entry name" value="Glutathione-S-Trfase_C-like"/>
</dbReference>
<dbReference type="SUPFAM" id="SSF47616">
    <property type="entry name" value="GST C-terminal domain-like"/>
    <property type="match status" value="1"/>
</dbReference>
<dbReference type="Proteomes" id="UP000054549">
    <property type="component" value="Unassembled WGS sequence"/>
</dbReference>
<feature type="region of interest" description="Disordered" evidence="1">
    <location>
        <begin position="17"/>
        <end position="61"/>
    </location>
</feature>
<dbReference type="GO" id="GO:0005737">
    <property type="term" value="C:cytoplasm"/>
    <property type="evidence" value="ECO:0007669"/>
    <property type="project" value="TreeGrafter"/>
</dbReference>
<dbReference type="EMBL" id="KN818325">
    <property type="protein sequence ID" value="KIL58992.1"/>
    <property type="molecule type" value="Genomic_DNA"/>
</dbReference>
<evidence type="ECO:0000259" key="2">
    <source>
        <dbReference type="PROSITE" id="PS50404"/>
    </source>
</evidence>
<dbReference type="SFLD" id="SFLDS00019">
    <property type="entry name" value="Glutathione_Transferase_(cytos"/>
    <property type="match status" value="1"/>
</dbReference>
<gene>
    <name evidence="4" type="ORF">M378DRAFT_286130</name>
</gene>
<feature type="compositionally biased region" description="Polar residues" evidence="1">
    <location>
        <begin position="49"/>
        <end position="58"/>
    </location>
</feature>
<evidence type="ECO:0000259" key="3">
    <source>
        <dbReference type="PROSITE" id="PS50405"/>
    </source>
</evidence>
<dbReference type="InterPro" id="IPR036282">
    <property type="entry name" value="Glutathione-S-Trfase_C_sf"/>
</dbReference>